<dbReference type="Proteomes" id="UP000501802">
    <property type="component" value="Chromosome"/>
</dbReference>
<dbReference type="SUPFAM" id="SSF50475">
    <property type="entry name" value="FMN-binding split barrel"/>
    <property type="match status" value="1"/>
</dbReference>
<dbReference type="RefSeq" id="WP_167209079.1">
    <property type="nucleotide sequence ID" value="NZ_CP050063.1"/>
</dbReference>
<evidence type="ECO:0000313" key="1">
    <source>
        <dbReference type="EMBL" id="QIP13730.1"/>
    </source>
</evidence>
<evidence type="ECO:0000313" key="2">
    <source>
        <dbReference type="Proteomes" id="UP000501802"/>
    </source>
</evidence>
<dbReference type="KEGG" id="spib:G8759_14450"/>
<organism evidence="1 2">
    <name type="scientific">Spirosoma aureum</name>
    <dbReference type="NCBI Taxonomy" id="2692134"/>
    <lineage>
        <taxon>Bacteria</taxon>
        <taxon>Pseudomonadati</taxon>
        <taxon>Bacteroidota</taxon>
        <taxon>Cytophagia</taxon>
        <taxon>Cytophagales</taxon>
        <taxon>Cytophagaceae</taxon>
        <taxon>Spirosoma</taxon>
    </lineage>
</organism>
<keyword evidence="2" id="KW-1185">Reference proteome</keyword>
<dbReference type="InterPro" id="IPR024747">
    <property type="entry name" value="Pyridox_Oxase-rel"/>
</dbReference>
<protein>
    <submittedName>
        <fullName evidence="1">Pyridoxamine 5'-phosphate oxidase family protein</fullName>
    </submittedName>
</protein>
<name>A0A6G9AMU8_9BACT</name>
<gene>
    <name evidence="1" type="ORF">G8759_14450</name>
</gene>
<accession>A0A6G9AMU8</accession>
<proteinExistence type="predicted"/>
<dbReference type="AlphaFoldDB" id="A0A6G9AMU8"/>
<dbReference type="EMBL" id="CP050063">
    <property type="protein sequence ID" value="QIP13730.1"/>
    <property type="molecule type" value="Genomic_DNA"/>
</dbReference>
<reference evidence="1 2" key="1">
    <citation type="submission" date="2020-03" db="EMBL/GenBank/DDBJ databases">
        <authorList>
            <person name="Kim M.K."/>
        </authorList>
    </citation>
    <scope>NUCLEOTIDE SEQUENCE [LARGE SCALE GENOMIC DNA]</scope>
    <source>
        <strain evidence="1 2">BT328</strain>
    </source>
</reference>
<dbReference type="InterPro" id="IPR012349">
    <property type="entry name" value="Split_barrel_FMN-bd"/>
</dbReference>
<dbReference type="Pfam" id="PF12900">
    <property type="entry name" value="Pyridox_ox_2"/>
    <property type="match status" value="1"/>
</dbReference>
<dbReference type="Gene3D" id="2.30.110.10">
    <property type="entry name" value="Electron Transport, Fmn-binding Protein, Chain A"/>
    <property type="match status" value="1"/>
</dbReference>
<sequence>MRFTLSPRVTDHVLSSQLFGHLGTNANGQLMIWPVTYLFDGQAIYGQIQEDELTSLLQTNPNVCFEVSELTNPFDWRSVVIQGIYEELQGEERRYVEQLLGPARISPMLFQPTLDLAHFELPATIVYRIRIRNKTGYHQVSQVQPVNSNCVPA</sequence>